<evidence type="ECO:0000313" key="2">
    <source>
        <dbReference type="Proteomes" id="UP001189429"/>
    </source>
</evidence>
<feature type="non-terminal residue" evidence="1">
    <location>
        <position position="1"/>
    </location>
</feature>
<evidence type="ECO:0000313" key="1">
    <source>
        <dbReference type="EMBL" id="CAK0818706.1"/>
    </source>
</evidence>
<organism evidence="1 2">
    <name type="scientific">Prorocentrum cordatum</name>
    <dbReference type="NCBI Taxonomy" id="2364126"/>
    <lineage>
        <taxon>Eukaryota</taxon>
        <taxon>Sar</taxon>
        <taxon>Alveolata</taxon>
        <taxon>Dinophyceae</taxon>
        <taxon>Prorocentrales</taxon>
        <taxon>Prorocentraceae</taxon>
        <taxon>Prorocentrum</taxon>
    </lineage>
</organism>
<feature type="non-terminal residue" evidence="1">
    <location>
        <position position="55"/>
    </location>
</feature>
<dbReference type="Proteomes" id="UP001189429">
    <property type="component" value="Unassembled WGS sequence"/>
</dbReference>
<dbReference type="EMBL" id="CAUYUJ010006792">
    <property type="protein sequence ID" value="CAK0818706.1"/>
    <property type="molecule type" value="Genomic_DNA"/>
</dbReference>
<proteinExistence type="predicted"/>
<sequence>LRRLQYLAADSRSACAARRRVDKVDIGRRPCFDGAEPRQDHERYCREAAGTGGHA</sequence>
<accession>A0ABN9RI09</accession>
<gene>
    <name evidence="1" type="ORF">PCOR1329_LOCUS20875</name>
</gene>
<name>A0ABN9RI09_9DINO</name>
<reference evidence="1" key="1">
    <citation type="submission" date="2023-10" db="EMBL/GenBank/DDBJ databases">
        <authorList>
            <person name="Chen Y."/>
            <person name="Shah S."/>
            <person name="Dougan E. K."/>
            <person name="Thang M."/>
            <person name="Chan C."/>
        </authorList>
    </citation>
    <scope>NUCLEOTIDE SEQUENCE [LARGE SCALE GENOMIC DNA]</scope>
</reference>
<comment type="caution">
    <text evidence="1">The sequence shown here is derived from an EMBL/GenBank/DDBJ whole genome shotgun (WGS) entry which is preliminary data.</text>
</comment>
<protein>
    <submittedName>
        <fullName evidence="1">Uncharacterized protein</fullName>
    </submittedName>
</protein>
<keyword evidence="2" id="KW-1185">Reference proteome</keyword>